<evidence type="ECO:0000313" key="2">
    <source>
        <dbReference type="Proteomes" id="UP000245771"/>
    </source>
</evidence>
<organism evidence="1 2">
    <name type="scientific">Meira miltonrushii</name>
    <dbReference type="NCBI Taxonomy" id="1280837"/>
    <lineage>
        <taxon>Eukaryota</taxon>
        <taxon>Fungi</taxon>
        <taxon>Dikarya</taxon>
        <taxon>Basidiomycota</taxon>
        <taxon>Ustilaginomycotina</taxon>
        <taxon>Exobasidiomycetes</taxon>
        <taxon>Exobasidiales</taxon>
        <taxon>Brachybasidiaceae</taxon>
        <taxon>Meira</taxon>
    </lineage>
</organism>
<reference evidence="1 2" key="1">
    <citation type="journal article" date="2018" name="Mol. Biol. Evol.">
        <title>Broad Genomic Sampling Reveals a Smut Pathogenic Ancestry of the Fungal Clade Ustilaginomycotina.</title>
        <authorList>
            <person name="Kijpornyongpan T."/>
            <person name="Mondo S.J."/>
            <person name="Barry K."/>
            <person name="Sandor L."/>
            <person name="Lee J."/>
            <person name="Lipzen A."/>
            <person name="Pangilinan J."/>
            <person name="LaButti K."/>
            <person name="Hainaut M."/>
            <person name="Henrissat B."/>
            <person name="Grigoriev I.V."/>
            <person name="Spatafora J.W."/>
            <person name="Aime M.C."/>
        </authorList>
    </citation>
    <scope>NUCLEOTIDE SEQUENCE [LARGE SCALE GENOMIC DNA]</scope>
    <source>
        <strain evidence="1 2">MCA 3882</strain>
    </source>
</reference>
<evidence type="ECO:0000313" key="1">
    <source>
        <dbReference type="EMBL" id="PWN31370.1"/>
    </source>
</evidence>
<sequence length="131" mass="14986">MKNDGDDTILDAVVDEVNENEADDVKDDRAGTNPVSKIFAVQRHYEPLFVGPERLFESRKLQFKTRSVPSNRQPQGEAIIEIIRLATRKLHPDCQIEYKPFKCLRPHKPSTMLTEAGYRPLNAFARLSNGY</sequence>
<dbReference type="EMBL" id="KZ819610">
    <property type="protein sequence ID" value="PWN31370.1"/>
    <property type="molecule type" value="Genomic_DNA"/>
</dbReference>
<dbReference type="AlphaFoldDB" id="A0A316V1E1"/>
<protein>
    <submittedName>
        <fullName evidence="1">Uncharacterized protein</fullName>
    </submittedName>
</protein>
<keyword evidence="2" id="KW-1185">Reference proteome</keyword>
<accession>A0A316V1E1</accession>
<proteinExistence type="predicted"/>
<dbReference type="GeneID" id="37019778"/>
<dbReference type="InParanoid" id="A0A316V1E1"/>
<name>A0A316V1E1_9BASI</name>
<gene>
    <name evidence="1" type="ORF">FA14DRAFT_158817</name>
</gene>
<dbReference type="Proteomes" id="UP000245771">
    <property type="component" value="Unassembled WGS sequence"/>
</dbReference>
<dbReference type="RefSeq" id="XP_025351672.1">
    <property type="nucleotide sequence ID" value="XM_025497997.1"/>
</dbReference>